<protein>
    <recommendedName>
        <fullName evidence="1">tRNAHis guanylyltransferase catalytic domain-containing protein</fullName>
    </recommendedName>
</protein>
<dbReference type="KEGG" id="dpp:DICPUDRAFT_81535"/>
<sequence>MNKFNILKFYNKTVPFINSCKFNNNNLIKRSFCTTNHPDHLSKKFNEIEEAFDFKLPPYQPIIIRLDGCSFSNLSKKTNLNLPHDQRFHESMKLVSLALGNHFKGTKLIYSFSDEINLLVWNHFPDSQVYSNRIQKLNSIASSIASVTFSNSLSKQLNNENNEEINSFFDSRAFVVQEDDIGEYFLKRYKRCYSNCLTSIISHYDKNKEYNELKKKETENNTGELSRHSLYNREKFIQNNLNIKLSQYPEHFRHGIIFYKNQKSGWEMESFPISLTFINNLIR</sequence>
<dbReference type="EMBL" id="GL871182">
    <property type="protein sequence ID" value="EGC32645.1"/>
    <property type="molecule type" value="Genomic_DNA"/>
</dbReference>
<dbReference type="InterPro" id="IPR038469">
    <property type="entry name" value="tRNAHis_GuaTrfase_Thg1_sf"/>
</dbReference>
<dbReference type="GO" id="GO:0008033">
    <property type="term" value="P:tRNA processing"/>
    <property type="evidence" value="ECO:0000318"/>
    <property type="project" value="GO_Central"/>
</dbReference>
<dbReference type="eggNOG" id="ENOG502RHMR">
    <property type="taxonomic scope" value="Eukaryota"/>
</dbReference>
<dbReference type="GO" id="GO:0008193">
    <property type="term" value="F:tRNA guanylyltransferase activity"/>
    <property type="evidence" value="ECO:0000318"/>
    <property type="project" value="GO_Central"/>
</dbReference>
<dbReference type="GO" id="GO:0000287">
    <property type="term" value="F:magnesium ion binding"/>
    <property type="evidence" value="ECO:0007669"/>
    <property type="project" value="InterPro"/>
</dbReference>
<dbReference type="PANTHER" id="PTHR12729:SF5">
    <property type="entry name" value="TRNAHIS GUANYLYLTRANSFERASE CATALYTIC DOMAIN-CONTAINING PROTEIN"/>
    <property type="match status" value="1"/>
</dbReference>
<keyword evidence="3" id="KW-1185">Reference proteome</keyword>
<name>F0ZTS6_DICPU</name>
<accession>F0ZTS6</accession>
<evidence type="ECO:0000313" key="3">
    <source>
        <dbReference type="Proteomes" id="UP000001064"/>
    </source>
</evidence>
<dbReference type="GO" id="GO:0006400">
    <property type="term" value="P:tRNA modification"/>
    <property type="evidence" value="ECO:0007669"/>
    <property type="project" value="InterPro"/>
</dbReference>
<reference evidence="3" key="1">
    <citation type="journal article" date="2011" name="Genome Biol.">
        <title>Comparative genomics of the social amoebae Dictyostelium discoideum and Dictyostelium purpureum.</title>
        <authorList>
            <consortium name="US DOE Joint Genome Institute (JGI-PGF)"/>
            <person name="Sucgang R."/>
            <person name="Kuo A."/>
            <person name="Tian X."/>
            <person name="Salerno W."/>
            <person name="Parikh A."/>
            <person name="Feasley C.L."/>
            <person name="Dalin E."/>
            <person name="Tu H."/>
            <person name="Huang E."/>
            <person name="Barry K."/>
            <person name="Lindquist E."/>
            <person name="Shapiro H."/>
            <person name="Bruce D."/>
            <person name="Schmutz J."/>
            <person name="Salamov A."/>
            <person name="Fey P."/>
            <person name="Gaudet P."/>
            <person name="Anjard C."/>
            <person name="Babu M.M."/>
            <person name="Basu S."/>
            <person name="Bushmanova Y."/>
            <person name="van der Wel H."/>
            <person name="Katoh-Kurasawa M."/>
            <person name="Dinh C."/>
            <person name="Coutinho P.M."/>
            <person name="Saito T."/>
            <person name="Elias M."/>
            <person name="Schaap P."/>
            <person name="Kay R.R."/>
            <person name="Henrissat B."/>
            <person name="Eichinger L."/>
            <person name="Rivero F."/>
            <person name="Putnam N.H."/>
            <person name="West C.M."/>
            <person name="Loomis W.F."/>
            <person name="Chisholm R.L."/>
            <person name="Shaulsky G."/>
            <person name="Strassmann J.E."/>
            <person name="Queller D.C."/>
            <person name="Kuspa A."/>
            <person name="Grigoriev I.V."/>
        </authorList>
    </citation>
    <scope>NUCLEOTIDE SEQUENCE [LARGE SCALE GENOMIC DNA]</scope>
    <source>
        <strain evidence="3">QSDP1</strain>
    </source>
</reference>
<dbReference type="OrthoDB" id="20262at2759"/>
<feature type="domain" description="tRNAHis guanylyltransferase catalytic" evidence="1">
    <location>
        <begin position="45"/>
        <end position="176"/>
    </location>
</feature>
<dbReference type="Gene3D" id="3.30.70.3000">
    <property type="match status" value="1"/>
</dbReference>
<dbReference type="GeneID" id="10508527"/>
<dbReference type="InParanoid" id="F0ZTS6"/>
<dbReference type="OMA" id="GWEMESF"/>
<evidence type="ECO:0000313" key="2">
    <source>
        <dbReference type="EMBL" id="EGC32645.1"/>
    </source>
</evidence>
<dbReference type="PANTHER" id="PTHR12729">
    <property type="entry name" value="TRNA(HIS) GUANYLYLTRANSFERASE-RELATED"/>
    <property type="match status" value="1"/>
</dbReference>
<organism evidence="2 3">
    <name type="scientific">Dictyostelium purpureum</name>
    <name type="common">Slime mold</name>
    <dbReference type="NCBI Taxonomy" id="5786"/>
    <lineage>
        <taxon>Eukaryota</taxon>
        <taxon>Amoebozoa</taxon>
        <taxon>Evosea</taxon>
        <taxon>Eumycetozoa</taxon>
        <taxon>Dictyostelia</taxon>
        <taxon>Dictyosteliales</taxon>
        <taxon>Dictyosteliaceae</taxon>
        <taxon>Dictyostelium</taxon>
    </lineage>
</organism>
<dbReference type="InterPro" id="IPR007537">
    <property type="entry name" value="tRNAHis_GuaTrfase_Thg1"/>
</dbReference>
<dbReference type="Proteomes" id="UP000001064">
    <property type="component" value="Unassembled WGS sequence"/>
</dbReference>
<evidence type="ECO:0000259" key="1">
    <source>
        <dbReference type="Pfam" id="PF04446"/>
    </source>
</evidence>
<dbReference type="InterPro" id="IPR024956">
    <property type="entry name" value="tRNAHis_GuaTrfase_cat"/>
</dbReference>
<dbReference type="Pfam" id="PF04446">
    <property type="entry name" value="Thg1"/>
    <property type="match status" value="1"/>
</dbReference>
<dbReference type="AlphaFoldDB" id="F0ZTS6"/>
<dbReference type="VEuPathDB" id="AmoebaDB:DICPUDRAFT_81535"/>
<dbReference type="RefSeq" id="XP_003290814.1">
    <property type="nucleotide sequence ID" value="XM_003290766.1"/>
</dbReference>
<proteinExistence type="predicted"/>
<gene>
    <name evidence="2" type="ORF">DICPUDRAFT_81535</name>
</gene>